<accession>A0AAV8ZFG5</accession>
<dbReference type="EMBL" id="JAPWTK010000003">
    <property type="protein sequence ID" value="KAJ8962133.1"/>
    <property type="molecule type" value="Genomic_DNA"/>
</dbReference>
<dbReference type="Proteomes" id="UP001162162">
    <property type="component" value="Unassembled WGS sequence"/>
</dbReference>
<protein>
    <recommendedName>
        <fullName evidence="3">RAP domain-containing protein</fullName>
    </recommendedName>
</protein>
<proteinExistence type="predicted"/>
<comment type="caution">
    <text evidence="1">The sequence shown here is derived from an EMBL/GenBank/DDBJ whole genome shotgun (WGS) entry which is preliminary data.</text>
</comment>
<evidence type="ECO:0000313" key="1">
    <source>
        <dbReference type="EMBL" id="KAJ8962133.1"/>
    </source>
</evidence>
<organism evidence="1 2">
    <name type="scientific">Aromia moschata</name>
    <dbReference type="NCBI Taxonomy" id="1265417"/>
    <lineage>
        <taxon>Eukaryota</taxon>
        <taxon>Metazoa</taxon>
        <taxon>Ecdysozoa</taxon>
        <taxon>Arthropoda</taxon>
        <taxon>Hexapoda</taxon>
        <taxon>Insecta</taxon>
        <taxon>Pterygota</taxon>
        <taxon>Neoptera</taxon>
        <taxon>Endopterygota</taxon>
        <taxon>Coleoptera</taxon>
        <taxon>Polyphaga</taxon>
        <taxon>Cucujiformia</taxon>
        <taxon>Chrysomeloidea</taxon>
        <taxon>Cerambycidae</taxon>
        <taxon>Cerambycinae</taxon>
        <taxon>Callichromatini</taxon>
        <taxon>Aromia</taxon>
    </lineage>
</organism>
<dbReference type="AlphaFoldDB" id="A0AAV8ZFG5"/>
<keyword evidence="2" id="KW-1185">Reference proteome</keyword>
<name>A0AAV8ZFG5_9CUCU</name>
<reference evidence="1" key="1">
    <citation type="journal article" date="2023" name="Insect Mol. Biol.">
        <title>Genome sequencing provides insights into the evolution of gene families encoding plant cell wall-degrading enzymes in longhorned beetles.</title>
        <authorList>
            <person name="Shin N.R."/>
            <person name="Okamura Y."/>
            <person name="Kirsch R."/>
            <person name="Pauchet Y."/>
        </authorList>
    </citation>
    <scope>NUCLEOTIDE SEQUENCE</scope>
    <source>
        <strain evidence="1">AMC_N1</strain>
    </source>
</reference>
<evidence type="ECO:0000313" key="2">
    <source>
        <dbReference type="Proteomes" id="UP001162162"/>
    </source>
</evidence>
<gene>
    <name evidence="1" type="ORF">NQ318_018090</name>
</gene>
<evidence type="ECO:0008006" key="3">
    <source>
        <dbReference type="Google" id="ProtNLM"/>
    </source>
</evidence>
<sequence>MFEIDAECLLDKKCSPLPINKKTLDTQATRIAILTYDYHDMSRGRVEPTGINCLAARLLEAQGYKILMVPYTEFKPRDKLVHRVQYLEAKLKQIVVS</sequence>